<dbReference type="OrthoDB" id="9803598at2"/>
<protein>
    <recommendedName>
        <fullName evidence="4">Anthranilate synthase component 1</fullName>
        <ecNumber evidence="3">2.6.1.85</ecNumber>
    </recommendedName>
</protein>
<dbReference type="Pfam" id="PF04715">
    <property type="entry name" value="Anth_synt_I_N"/>
    <property type="match status" value="1"/>
</dbReference>
<dbReference type="InterPro" id="IPR005801">
    <property type="entry name" value="ADC_synthase"/>
</dbReference>
<keyword evidence="5" id="KW-0808">Transferase</keyword>
<feature type="domain" description="Anthranilate synthase component I N-terminal" evidence="12">
    <location>
        <begin position="12"/>
        <end position="147"/>
    </location>
</feature>
<evidence type="ECO:0000256" key="5">
    <source>
        <dbReference type="ARBA" id="ARBA00022679"/>
    </source>
</evidence>
<dbReference type="AlphaFoldDB" id="A0A1M5JPW9"/>
<dbReference type="RefSeq" id="WP_073089001.1">
    <property type="nucleotide sequence ID" value="NZ_FQWY01000003.1"/>
</dbReference>
<dbReference type="PANTHER" id="PTHR11236:SF48">
    <property type="entry name" value="ISOCHORISMATE SYNTHASE MENF"/>
    <property type="match status" value="1"/>
</dbReference>
<evidence type="ECO:0000256" key="4">
    <source>
        <dbReference type="ARBA" id="ARBA00020653"/>
    </source>
</evidence>
<dbReference type="GO" id="GO:0009396">
    <property type="term" value="P:folic acid-containing compound biosynthetic process"/>
    <property type="evidence" value="ECO:0007669"/>
    <property type="project" value="InterPro"/>
</dbReference>
<comment type="cofactor">
    <cofactor evidence="1">
        <name>Mg(2+)</name>
        <dbReference type="ChEBI" id="CHEBI:18420"/>
    </cofactor>
</comment>
<comment type="subunit">
    <text evidence="2">Heterotetramer consisting of two non-identical subunits: a beta subunit (TrpG) and a large alpha subunit (TrpE).</text>
</comment>
<dbReference type="SUPFAM" id="SSF56322">
    <property type="entry name" value="ADC synthase"/>
    <property type="match status" value="1"/>
</dbReference>
<keyword evidence="14" id="KW-1185">Reference proteome</keyword>
<dbReference type="EC" id="2.6.1.85" evidence="3"/>
<proteinExistence type="predicted"/>
<reference evidence="14" key="1">
    <citation type="submission" date="2016-11" db="EMBL/GenBank/DDBJ databases">
        <authorList>
            <person name="Varghese N."/>
            <person name="Submissions S."/>
        </authorList>
    </citation>
    <scope>NUCLEOTIDE SEQUENCE [LARGE SCALE GENOMIC DNA]</scope>
    <source>
        <strain evidence="14">DSM 11003</strain>
    </source>
</reference>
<name>A0A1M5JPW9_9FIRM</name>
<evidence type="ECO:0000256" key="10">
    <source>
        <dbReference type="ARBA" id="ARBA00047683"/>
    </source>
</evidence>
<dbReference type="InterPro" id="IPR005802">
    <property type="entry name" value="ADC_synth_comp_1"/>
</dbReference>
<keyword evidence="8" id="KW-0456">Lyase</keyword>
<dbReference type="STRING" id="1123382.SAMN02745221_00168"/>
<dbReference type="EMBL" id="FQWY01000003">
    <property type="protein sequence ID" value="SHG42340.1"/>
    <property type="molecule type" value="Genomic_DNA"/>
</dbReference>
<dbReference type="GO" id="GO:0046872">
    <property type="term" value="F:metal ion binding"/>
    <property type="evidence" value="ECO:0007669"/>
    <property type="project" value="UniProtKB-KW"/>
</dbReference>
<dbReference type="PRINTS" id="PR00095">
    <property type="entry name" value="ANTSNTHASEI"/>
</dbReference>
<evidence type="ECO:0000256" key="9">
    <source>
        <dbReference type="ARBA" id="ARBA00025634"/>
    </source>
</evidence>
<dbReference type="Proteomes" id="UP000242329">
    <property type="component" value="Unassembled WGS sequence"/>
</dbReference>
<keyword evidence="7" id="KW-0460">Magnesium</keyword>
<dbReference type="NCBIfam" id="TIGR00553">
    <property type="entry name" value="pabB"/>
    <property type="match status" value="1"/>
</dbReference>
<evidence type="ECO:0000256" key="3">
    <source>
        <dbReference type="ARBA" id="ARBA00013139"/>
    </source>
</evidence>
<evidence type="ECO:0000259" key="11">
    <source>
        <dbReference type="Pfam" id="PF00425"/>
    </source>
</evidence>
<feature type="domain" description="Chorismate-utilising enzyme C-terminal" evidence="11">
    <location>
        <begin position="187"/>
        <end position="440"/>
    </location>
</feature>
<evidence type="ECO:0000256" key="1">
    <source>
        <dbReference type="ARBA" id="ARBA00001946"/>
    </source>
</evidence>
<sequence>MYLRKLNLKCDLWSLYARLNRKNSFFLDSSLRDDDVGKYSFMGYDPVLMVRSRGDIIEYREGKSFKKVKGNPLSFVDKVLKANQDLRGQKSPFPFAGGIVGYFSYDLKNMIEKLPVKNIDDVGVYDQYWGVYDTFVVEDHRNKSLWLAGYDIEKLNRMEKELEEIAAIRNPFEEGAYIGEFKANFSREEYVKAIAKVRDYIRQGDIYQVNLSQRFKFEVKGSSRYIYDVIRRISPAPFAAFLSYEEFEVLSISPERFILIAGDYIETRPIKGTRPRGRNPEEDRMLREELACSIKDKAELLMIVDLERNDLGRISRPGTVRVPELFRIKDYATIFHLDSIVTGRLKPGITYEEILRATFPGGSITGAPKIRAMEIIEELEPVCRGVYTGSIGYIDYRGNCDLNIAIRTMVIKDGWGYYQAGGGLTIDSDPEMEYEETWHKTKSLVLTQKEVNRSACLV</sequence>
<evidence type="ECO:0000313" key="14">
    <source>
        <dbReference type="Proteomes" id="UP000242329"/>
    </source>
</evidence>
<comment type="catalytic activity">
    <reaction evidence="10">
        <text>chorismate + L-glutamine = anthranilate + pyruvate + L-glutamate + H(+)</text>
        <dbReference type="Rhea" id="RHEA:21732"/>
        <dbReference type="ChEBI" id="CHEBI:15361"/>
        <dbReference type="ChEBI" id="CHEBI:15378"/>
        <dbReference type="ChEBI" id="CHEBI:16567"/>
        <dbReference type="ChEBI" id="CHEBI:29748"/>
        <dbReference type="ChEBI" id="CHEBI:29985"/>
        <dbReference type="ChEBI" id="CHEBI:58359"/>
        <dbReference type="EC" id="4.1.3.27"/>
    </reaction>
</comment>
<organism evidence="13 14">
    <name type="scientific">Thermosyntropha lipolytica DSM 11003</name>
    <dbReference type="NCBI Taxonomy" id="1123382"/>
    <lineage>
        <taxon>Bacteria</taxon>
        <taxon>Bacillati</taxon>
        <taxon>Bacillota</taxon>
        <taxon>Clostridia</taxon>
        <taxon>Eubacteriales</taxon>
        <taxon>Syntrophomonadaceae</taxon>
        <taxon>Thermosyntropha</taxon>
    </lineage>
</organism>
<evidence type="ECO:0000313" key="13">
    <source>
        <dbReference type="EMBL" id="SHG42340.1"/>
    </source>
</evidence>
<comment type="function">
    <text evidence="9">Part of a heterotetrameric complex that catalyzes the two-step biosynthesis of anthranilate, an intermediate in the biosynthesis of L-tryptophan. In the first step, the glutamine-binding beta subunit (TrpG) of anthranilate synthase (AS) provides the glutamine amidotransferase activity which generates ammonia as a substrate that, along with chorismate, is used in the second step, catalyzed by the large alpha subunit of AS (TrpE) to produce anthranilate. In the absence of TrpG, TrpE can synthesize anthranilate directly from chorismate and high concentrations of ammonia.</text>
</comment>
<dbReference type="PANTHER" id="PTHR11236">
    <property type="entry name" value="AMINOBENZOATE/ANTHRANILATE SYNTHASE"/>
    <property type="match status" value="1"/>
</dbReference>
<dbReference type="InterPro" id="IPR015890">
    <property type="entry name" value="Chorismate_C"/>
</dbReference>
<dbReference type="Pfam" id="PF00425">
    <property type="entry name" value="Chorismate_bind"/>
    <property type="match status" value="1"/>
</dbReference>
<keyword evidence="6" id="KW-0479">Metal-binding</keyword>
<dbReference type="GO" id="GO:0046820">
    <property type="term" value="F:4-amino-4-deoxychorismate synthase activity"/>
    <property type="evidence" value="ECO:0007669"/>
    <property type="project" value="UniProtKB-EC"/>
</dbReference>
<evidence type="ECO:0000256" key="6">
    <source>
        <dbReference type="ARBA" id="ARBA00022723"/>
    </source>
</evidence>
<accession>A0A1M5JPW9</accession>
<evidence type="ECO:0000256" key="2">
    <source>
        <dbReference type="ARBA" id="ARBA00011575"/>
    </source>
</evidence>
<evidence type="ECO:0000259" key="12">
    <source>
        <dbReference type="Pfam" id="PF04715"/>
    </source>
</evidence>
<evidence type="ECO:0000256" key="8">
    <source>
        <dbReference type="ARBA" id="ARBA00023239"/>
    </source>
</evidence>
<dbReference type="InterPro" id="IPR019999">
    <property type="entry name" value="Anth_synth_I-like"/>
</dbReference>
<gene>
    <name evidence="13" type="ORF">SAMN02745221_00168</name>
</gene>
<evidence type="ECO:0000256" key="7">
    <source>
        <dbReference type="ARBA" id="ARBA00022842"/>
    </source>
</evidence>
<dbReference type="GO" id="GO:0000162">
    <property type="term" value="P:L-tryptophan biosynthetic process"/>
    <property type="evidence" value="ECO:0007669"/>
    <property type="project" value="TreeGrafter"/>
</dbReference>
<dbReference type="GO" id="GO:0004049">
    <property type="term" value="F:anthranilate synthase activity"/>
    <property type="evidence" value="ECO:0007669"/>
    <property type="project" value="UniProtKB-EC"/>
</dbReference>
<dbReference type="InterPro" id="IPR006805">
    <property type="entry name" value="Anth_synth_I_N"/>
</dbReference>
<dbReference type="Gene3D" id="3.60.120.10">
    <property type="entry name" value="Anthranilate synthase"/>
    <property type="match status" value="1"/>
</dbReference>